<reference evidence="1" key="1">
    <citation type="submission" date="2020-10" db="EMBL/GenBank/DDBJ databases">
        <authorList>
            <person name="Gilroy R."/>
        </authorList>
    </citation>
    <scope>NUCLEOTIDE SEQUENCE</scope>
    <source>
        <strain evidence="1">ChiBcec16-1751</strain>
    </source>
</reference>
<evidence type="ECO:0000313" key="1">
    <source>
        <dbReference type="EMBL" id="HIS64361.1"/>
    </source>
</evidence>
<sequence length="150" mass="16237">MDHATQAQAYFLEGYNCAQSVLLAFAPDLGLTKEDSARMASSFGGGMGRLREVCGALSASFLILGLREGYSSPTDDEAKARQYAQVQEIAEQFRAIHGTILCRDLLGLSEGPDCPTPAKRTAEYYESRPCERCIGDAAAIVEQMLFSNEG</sequence>
<evidence type="ECO:0000313" key="2">
    <source>
        <dbReference type="Proteomes" id="UP000886741"/>
    </source>
</evidence>
<name>A0A9D1F968_9FIRM</name>
<comment type="caution">
    <text evidence="1">The sequence shown here is derived from an EMBL/GenBank/DDBJ whole genome shotgun (WGS) entry which is preliminary data.</text>
</comment>
<dbReference type="AlphaFoldDB" id="A0A9D1F968"/>
<accession>A0A9D1F968</accession>
<dbReference type="Proteomes" id="UP000886741">
    <property type="component" value="Unassembled WGS sequence"/>
</dbReference>
<dbReference type="EMBL" id="DVJJ01000051">
    <property type="protein sequence ID" value="HIS64361.1"/>
    <property type="molecule type" value="Genomic_DNA"/>
</dbReference>
<reference evidence="1" key="2">
    <citation type="journal article" date="2021" name="PeerJ">
        <title>Extensive microbial diversity within the chicken gut microbiome revealed by metagenomics and culture.</title>
        <authorList>
            <person name="Gilroy R."/>
            <person name="Ravi A."/>
            <person name="Getino M."/>
            <person name="Pursley I."/>
            <person name="Horton D.L."/>
            <person name="Alikhan N.F."/>
            <person name="Baker D."/>
            <person name="Gharbi K."/>
            <person name="Hall N."/>
            <person name="Watson M."/>
            <person name="Adriaenssens E.M."/>
            <person name="Foster-Nyarko E."/>
            <person name="Jarju S."/>
            <person name="Secka A."/>
            <person name="Antonio M."/>
            <person name="Oren A."/>
            <person name="Chaudhuri R.R."/>
            <person name="La Ragione R."/>
            <person name="Hildebrand F."/>
            <person name="Pallen M.J."/>
        </authorList>
    </citation>
    <scope>NUCLEOTIDE SEQUENCE</scope>
    <source>
        <strain evidence="1">ChiBcec16-1751</strain>
    </source>
</reference>
<dbReference type="NCBIfam" id="TIGR01909">
    <property type="entry name" value="C_GCAxxG_C_C"/>
    <property type="match status" value="1"/>
</dbReference>
<dbReference type="InterPro" id="IPR010181">
    <property type="entry name" value="CGCAxxGCC_motif"/>
</dbReference>
<organism evidence="1 2">
    <name type="scientific">Candidatus Avoscillospira avistercoris</name>
    <dbReference type="NCBI Taxonomy" id="2840707"/>
    <lineage>
        <taxon>Bacteria</taxon>
        <taxon>Bacillati</taxon>
        <taxon>Bacillota</taxon>
        <taxon>Clostridia</taxon>
        <taxon>Eubacteriales</taxon>
        <taxon>Oscillospiraceae</taxon>
        <taxon>Oscillospiraceae incertae sedis</taxon>
        <taxon>Candidatus Avoscillospira</taxon>
    </lineage>
</organism>
<protein>
    <submittedName>
        <fullName evidence="1">C_GCAxxG_C_C family protein</fullName>
    </submittedName>
</protein>
<dbReference type="Pfam" id="PF09719">
    <property type="entry name" value="C_GCAxxG_C_C"/>
    <property type="match status" value="1"/>
</dbReference>
<gene>
    <name evidence="1" type="ORF">IAA83_03185</name>
</gene>
<proteinExistence type="predicted"/>